<proteinExistence type="predicted"/>
<feature type="compositionally biased region" description="Polar residues" evidence="1">
    <location>
        <begin position="315"/>
        <end position="327"/>
    </location>
</feature>
<evidence type="ECO:0000256" key="1">
    <source>
        <dbReference type="SAM" id="MobiDB-lite"/>
    </source>
</evidence>
<evidence type="ECO:0000313" key="2">
    <source>
        <dbReference type="EMBL" id="GEU66862.1"/>
    </source>
</evidence>
<accession>A0A6L2M2Q2</accession>
<feature type="region of interest" description="Disordered" evidence="1">
    <location>
        <begin position="1"/>
        <end position="21"/>
    </location>
</feature>
<reference evidence="2" key="1">
    <citation type="journal article" date="2019" name="Sci. Rep.">
        <title>Draft genome of Tanacetum cinerariifolium, the natural source of mosquito coil.</title>
        <authorList>
            <person name="Yamashiro T."/>
            <person name="Shiraishi A."/>
            <person name="Satake H."/>
            <person name="Nakayama K."/>
        </authorList>
    </citation>
    <scope>NUCLEOTIDE SEQUENCE</scope>
</reference>
<dbReference type="GO" id="GO:0008270">
    <property type="term" value="F:zinc ion binding"/>
    <property type="evidence" value="ECO:0007669"/>
    <property type="project" value="InterPro"/>
</dbReference>
<protein>
    <submittedName>
        <fullName evidence="2">Uncharacterized protein</fullName>
    </submittedName>
</protein>
<name>A0A6L2M2Q2_TANCI</name>
<dbReference type="SUPFAM" id="SSF57756">
    <property type="entry name" value="Retrovirus zinc finger-like domains"/>
    <property type="match status" value="1"/>
</dbReference>
<feature type="compositionally biased region" description="Basic and acidic residues" evidence="1">
    <location>
        <begin position="296"/>
        <end position="314"/>
    </location>
</feature>
<dbReference type="AlphaFoldDB" id="A0A6L2M2Q2"/>
<comment type="caution">
    <text evidence="2">The sequence shown here is derived from an EMBL/GenBank/DDBJ whole genome shotgun (WGS) entry which is preliminary data.</text>
</comment>
<dbReference type="InterPro" id="IPR036875">
    <property type="entry name" value="Znf_CCHC_sf"/>
</dbReference>
<gene>
    <name evidence="2" type="ORF">Tci_038840</name>
</gene>
<dbReference type="EMBL" id="BKCJ010005458">
    <property type="protein sequence ID" value="GEU66862.1"/>
    <property type="molecule type" value="Genomic_DNA"/>
</dbReference>
<organism evidence="2">
    <name type="scientific">Tanacetum cinerariifolium</name>
    <name type="common">Dalmatian daisy</name>
    <name type="synonym">Chrysanthemum cinerariifolium</name>
    <dbReference type="NCBI Taxonomy" id="118510"/>
    <lineage>
        <taxon>Eukaryota</taxon>
        <taxon>Viridiplantae</taxon>
        <taxon>Streptophyta</taxon>
        <taxon>Embryophyta</taxon>
        <taxon>Tracheophyta</taxon>
        <taxon>Spermatophyta</taxon>
        <taxon>Magnoliopsida</taxon>
        <taxon>eudicotyledons</taxon>
        <taxon>Gunneridae</taxon>
        <taxon>Pentapetalae</taxon>
        <taxon>asterids</taxon>
        <taxon>campanulids</taxon>
        <taxon>Asterales</taxon>
        <taxon>Asteraceae</taxon>
        <taxon>Asteroideae</taxon>
        <taxon>Anthemideae</taxon>
        <taxon>Anthemidinae</taxon>
        <taxon>Tanacetum</taxon>
    </lineage>
</organism>
<sequence length="327" mass="37103">MAGEDTSQPPPPSPIASPKAPQMVSSVKLPILKKGEYILWTMKMKQYMAHTDYALWEVILNGNSIVQMTKDKADEHLARLYGIKDAKTLWAAIQTKFGESTGSTNKLNVSYSVSTATCHSSQAQGSSSYADELMFSFFANQSSSPQLDNKDLEQIDHDDLEEMDLKWQVATLSMRVKQFYKKTRRKLEFNGKQPVGFNKTKVEYFNCHIRGHFARDCRLAKNSGNMSKDAGNAVDNGKRPAKEKDEKEFVVQDGLGTYDWSYQVEEEAIDFALMAFNLNPSSSSSSNSEVRILQKSQEKQTRERKEYERARNYQEKSTLVNLDHLTS</sequence>
<feature type="compositionally biased region" description="Basic and acidic residues" evidence="1">
    <location>
        <begin position="236"/>
        <end position="247"/>
    </location>
</feature>
<feature type="region of interest" description="Disordered" evidence="1">
    <location>
        <begin position="281"/>
        <end position="327"/>
    </location>
</feature>
<dbReference type="GO" id="GO:0003676">
    <property type="term" value="F:nucleic acid binding"/>
    <property type="evidence" value="ECO:0007669"/>
    <property type="project" value="InterPro"/>
</dbReference>
<feature type="region of interest" description="Disordered" evidence="1">
    <location>
        <begin position="228"/>
        <end position="247"/>
    </location>
</feature>